<accession>A0A5M6DJ77</accession>
<dbReference type="PANTHER" id="PTHR43861">
    <property type="entry name" value="TRANS-ACONITATE 2-METHYLTRANSFERASE-RELATED"/>
    <property type="match status" value="1"/>
</dbReference>
<dbReference type="GO" id="GO:0032259">
    <property type="term" value="P:methylation"/>
    <property type="evidence" value="ECO:0007669"/>
    <property type="project" value="UniProtKB-KW"/>
</dbReference>
<keyword evidence="2 4" id="KW-0808">Transferase</keyword>
<evidence type="ECO:0000256" key="1">
    <source>
        <dbReference type="ARBA" id="ARBA00022603"/>
    </source>
</evidence>
<dbReference type="InterPro" id="IPR029063">
    <property type="entry name" value="SAM-dependent_MTases_sf"/>
</dbReference>
<dbReference type="EMBL" id="VWOX01000002">
    <property type="protein sequence ID" value="KAA5546269.1"/>
    <property type="molecule type" value="Genomic_DNA"/>
</dbReference>
<dbReference type="Pfam" id="PF13649">
    <property type="entry name" value="Methyltransf_25"/>
    <property type="match status" value="1"/>
</dbReference>
<protein>
    <submittedName>
        <fullName evidence="4">Class I SAM-dependent methyltransferase</fullName>
    </submittedName>
</protein>
<dbReference type="Proteomes" id="UP000324479">
    <property type="component" value="Unassembled WGS sequence"/>
</dbReference>
<dbReference type="SUPFAM" id="SSF53335">
    <property type="entry name" value="S-adenosyl-L-methionine-dependent methyltransferases"/>
    <property type="match status" value="1"/>
</dbReference>
<name>A0A5M6DJ77_9BACT</name>
<evidence type="ECO:0000259" key="3">
    <source>
        <dbReference type="Pfam" id="PF13649"/>
    </source>
</evidence>
<organism evidence="4 5">
    <name type="scientific">Roseiconus nitratireducens</name>
    <dbReference type="NCBI Taxonomy" id="2605748"/>
    <lineage>
        <taxon>Bacteria</taxon>
        <taxon>Pseudomonadati</taxon>
        <taxon>Planctomycetota</taxon>
        <taxon>Planctomycetia</taxon>
        <taxon>Pirellulales</taxon>
        <taxon>Pirellulaceae</taxon>
        <taxon>Roseiconus</taxon>
    </lineage>
</organism>
<keyword evidence="1 4" id="KW-0489">Methyltransferase</keyword>
<sequence>MTNCSVFRGEPEYRLLRHCFSRQPSSETRRGEHLESCASRLTGALDPGFWSAIADATVVDFGCGYGEGTIELARRGAGRVIGIDIRPEVLVPARERASRAGVADRCEFTAHAPSRLADYVVSIDAFEHFSEPAAVLKTMANTLVPGGRVIASFGPTWYHPRGGHLFSVFPWAHLLFSEAALCRWRRDFRSDGAMRFAEVEGGLNRMTIRRFERLVAESPLTLERLHLRPIRAARFLHGRWSREFLTSVVDCVLVKRATSY</sequence>
<dbReference type="CDD" id="cd02440">
    <property type="entry name" value="AdoMet_MTases"/>
    <property type="match status" value="1"/>
</dbReference>
<comment type="caution">
    <text evidence="4">The sequence shown here is derived from an EMBL/GenBank/DDBJ whole genome shotgun (WGS) entry which is preliminary data.</text>
</comment>
<reference evidence="4 5" key="1">
    <citation type="submission" date="2019-08" db="EMBL/GenBank/DDBJ databases">
        <authorList>
            <person name="Dhanesh K."/>
            <person name="Kumar G."/>
            <person name="Sasikala C."/>
            <person name="Venkata Ramana C."/>
        </authorList>
    </citation>
    <scope>NUCLEOTIDE SEQUENCE [LARGE SCALE GENOMIC DNA]</scope>
    <source>
        <strain evidence="4 5">JC645</strain>
    </source>
</reference>
<gene>
    <name evidence="4" type="ORF">FYK55_05125</name>
</gene>
<feature type="domain" description="Methyltransferase" evidence="3">
    <location>
        <begin position="58"/>
        <end position="147"/>
    </location>
</feature>
<dbReference type="GO" id="GO:0008168">
    <property type="term" value="F:methyltransferase activity"/>
    <property type="evidence" value="ECO:0007669"/>
    <property type="project" value="UniProtKB-KW"/>
</dbReference>
<keyword evidence="5" id="KW-1185">Reference proteome</keyword>
<dbReference type="InterPro" id="IPR041698">
    <property type="entry name" value="Methyltransf_25"/>
</dbReference>
<dbReference type="PANTHER" id="PTHR43861:SF1">
    <property type="entry name" value="TRANS-ACONITATE 2-METHYLTRANSFERASE"/>
    <property type="match status" value="1"/>
</dbReference>
<dbReference type="AlphaFoldDB" id="A0A5M6DJ77"/>
<proteinExistence type="predicted"/>
<dbReference type="Gene3D" id="3.40.50.150">
    <property type="entry name" value="Vaccinia Virus protein VP39"/>
    <property type="match status" value="1"/>
</dbReference>
<evidence type="ECO:0000313" key="5">
    <source>
        <dbReference type="Proteomes" id="UP000324479"/>
    </source>
</evidence>
<evidence type="ECO:0000313" key="4">
    <source>
        <dbReference type="EMBL" id="KAA5546269.1"/>
    </source>
</evidence>
<evidence type="ECO:0000256" key="2">
    <source>
        <dbReference type="ARBA" id="ARBA00022679"/>
    </source>
</evidence>